<dbReference type="InterPro" id="IPR005661">
    <property type="entry name" value="OadB_MmdB"/>
</dbReference>
<sequence>MECSFDVWKVNSSFIILGAAAHIGIFIALIGTKLFGFSINEVGVIGIIGGVCGPMAIYVIQKLAPYLMAQISVAAYSYMALMPLIQPQIMKLLTTKEER</sequence>
<comment type="subcellular location">
    <subcellularLocation>
        <location evidence="1">Cell membrane</location>
        <topology evidence="1">Multi-pass membrane protein</topology>
    </subcellularLocation>
</comment>
<protein>
    <submittedName>
        <fullName evidence="8">Glutaconyl-CoA decarboxylase subunit beta</fullName>
    </submittedName>
</protein>
<feature type="transmembrane region" description="Helical" evidence="7">
    <location>
        <begin position="42"/>
        <end position="60"/>
    </location>
</feature>
<keyword evidence="4" id="KW-1278">Translocase</keyword>
<accession>A0A223I186</accession>
<keyword evidence="3 7" id="KW-0812">Transmembrane</keyword>
<dbReference type="GO" id="GO:0005886">
    <property type="term" value="C:plasma membrane"/>
    <property type="evidence" value="ECO:0007669"/>
    <property type="project" value="UniProtKB-SubCell"/>
</dbReference>
<evidence type="ECO:0000256" key="7">
    <source>
        <dbReference type="SAM" id="Phobius"/>
    </source>
</evidence>
<feature type="transmembrane region" description="Helical" evidence="7">
    <location>
        <begin position="66"/>
        <end position="85"/>
    </location>
</feature>
<keyword evidence="2" id="KW-1003">Cell membrane</keyword>
<organism evidence="8 9">
    <name type="scientific">Thermoanaerobacterium thermosaccharolyticum</name>
    <name type="common">Clostridium thermosaccharolyticum</name>
    <dbReference type="NCBI Taxonomy" id="1517"/>
    <lineage>
        <taxon>Bacteria</taxon>
        <taxon>Bacillati</taxon>
        <taxon>Bacillota</taxon>
        <taxon>Clostridia</taxon>
        <taxon>Thermoanaerobacterales</taxon>
        <taxon>Thermoanaerobacteraceae</taxon>
        <taxon>Thermoanaerobacterium</taxon>
    </lineage>
</organism>
<proteinExistence type="predicted"/>
<evidence type="ECO:0000256" key="3">
    <source>
        <dbReference type="ARBA" id="ARBA00022692"/>
    </source>
</evidence>
<gene>
    <name evidence="8" type="ORF">Thert_02633</name>
</gene>
<keyword evidence="5 7" id="KW-1133">Transmembrane helix</keyword>
<name>A0A223I186_THETR</name>
<dbReference type="PANTHER" id="PTHR35806:SF1">
    <property type="entry name" value="OXALOACETATE DECARBOXYLASE BETA CHAIN 2"/>
    <property type="match status" value="1"/>
</dbReference>
<evidence type="ECO:0000256" key="5">
    <source>
        <dbReference type="ARBA" id="ARBA00022989"/>
    </source>
</evidence>
<evidence type="ECO:0000256" key="1">
    <source>
        <dbReference type="ARBA" id="ARBA00004651"/>
    </source>
</evidence>
<evidence type="ECO:0000256" key="6">
    <source>
        <dbReference type="ARBA" id="ARBA00023136"/>
    </source>
</evidence>
<dbReference type="GO" id="GO:0016829">
    <property type="term" value="F:lyase activity"/>
    <property type="evidence" value="ECO:0007669"/>
    <property type="project" value="InterPro"/>
</dbReference>
<dbReference type="AlphaFoldDB" id="A0A223I186"/>
<dbReference type="PANTHER" id="PTHR35806">
    <property type="entry name" value="OXALOACETATE DECARBOXYLASE BETA CHAIN 2"/>
    <property type="match status" value="1"/>
</dbReference>
<dbReference type="GO" id="GO:0006814">
    <property type="term" value="P:sodium ion transport"/>
    <property type="evidence" value="ECO:0007669"/>
    <property type="project" value="InterPro"/>
</dbReference>
<dbReference type="Proteomes" id="UP000214975">
    <property type="component" value="Chromosome"/>
</dbReference>
<reference evidence="8 9" key="1">
    <citation type="submission" date="2016-08" db="EMBL/GenBank/DDBJ databases">
        <title>A novel genetic cassette of butanologenic Thermoanaerobacterium thermosaccharolyticum that directly convert cellulose to butanol.</title>
        <authorList>
            <person name="Li T."/>
            <person name="He J."/>
        </authorList>
    </citation>
    <scope>NUCLEOTIDE SEQUENCE [LARGE SCALE GENOMIC DNA]</scope>
    <source>
        <strain evidence="8 9">TG57</strain>
    </source>
</reference>
<dbReference type="Pfam" id="PF03977">
    <property type="entry name" value="OAD_beta"/>
    <property type="match status" value="1"/>
</dbReference>
<evidence type="ECO:0000256" key="2">
    <source>
        <dbReference type="ARBA" id="ARBA00022475"/>
    </source>
</evidence>
<keyword evidence="6 7" id="KW-0472">Membrane</keyword>
<dbReference type="EMBL" id="CP016893">
    <property type="protein sequence ID" value="AST58482.1"/>
    <property type="molecule type" value="Genomic_DNA"/>
</dbReference>
<evidence type="ECO:0000313" key="8">
    <source>
        <dbReference type="EMBL" id="AST58482.1"/>
    </source>
</evidence>
<feature type="transmembrane region" description="Helical" evidence="7">
    <location>
        <begin position="12"/>
        <end position="30"/>
    </location>
</feature>
<evidence type="ECO:0000256" key="4">
    <source>
        <dbReference type="ARBA" id="ARBA00022967"/>
    </source>
</evidence>
<evidence type="ECO:0000313" key="9">
    <source>
        <dbReference type="Proteomes" id="UP000214975"/>
    </source>
</evidence>